<dbReference type="EC" id="1.1.1.141" evidence="3"/>
<keyword evidence="2" id="KW-0560">Oxidoreductase</keyword>
<comment type="catalytic activity">
    <reaction evidence="17">
        <text>prostaglandin A1 + NAD(+) = 15-oxo-prostaglandin A1 + NADH + H(+)</text>
        <dbReference type="Rhea" id="RHEA:41263"/>
        <dbReference type="ChEBI" id="CHEBI:15378"/>
        <dbReference type="ChEBI" id="CHEBI:57398"/>
        <dbReference type="ChEBI" id="CHEBI:57540"/>
        <dbReference type="ChEBI" id="CHEBI:57945"/>
        <dbReference type="ChEBI" id="CHEBI:85072"/>
    </reaction>
    <physiologicalReaction direction="left-to-right" evidence="17">
        <dbReference type="Rhea" id="RHEA:41264"/>
    </physiologicalReaction>
</comment>
<evidence type="ECO:0000256" key="5">
    <source>
        <dbReference type="ARBA" id="ARBA00040276"/>
    </source>
</evidence>
<name>A0A2S2NV02_SCHGA</name>
<dbReference type="InterPro" id="IPR002347">
    <property type="entry name" value="SDR_fam"/>
</dbReference>
<reference evidence="23" key="1">
    <citation type="submission" date="2018-04" db="EMBL/GenBank/DDBJ databases">
        <title>Transcriptome of Schizaphis graminum biotype I.</title>
        <authorList>
            <person name="Scully E.D."/>
            <person name="Geib S.M."/>
            <person name="Palmer N.A."/>
            <person name="Koch K."/>
            <person name="Bradshaw J."/>
            <person name="Heng-Moss T."/>
            <person name="Sarath G."/>
        </authorList>
    </citation>
    <scope>NUCLEOTIDE SEQUENCE</scope>
</reference>
<evidence type="ECO:0000256" key="15">
    <source>
        <dbReference type="ARBA" id="ARBA00048393"/>
    </source>
</evidence>
<dbReference type="PRINTS" id="PR00081">
    <property type="entry name" value="GDHRDH"/>
</dbReference>
<dbReference type="PRINTS" id="PR00080">
    <property type="entry name" value="SDRFAMILY"/>
</dbReference>
<dbReference type="PANTHER" id="PTHR44229:SF4">
    <property type="entry name" value="15-HYDROXYPROSTAGLANDIN DEHYDROGENASE [NAD(+)]"/>
    <property type="match status" value="1"/>
</dbReference>
<comment type="catalytic activity">
    <reaction evidence="14">
        <text>resolvin D1 + NAD(+) = 17-oxoresolvin D1 + NADH + H(+)</text>
        <dbReference type="Rhea" id="RHEA:50128"/>
        <dbReference type="ChEBI" id="CHEBI:15378"/>
        <dbReference type="ChEBI" id="CHEBI:57540"/>
        <dbReference type="ChEBI" id="CHEBI:57945"/>
        <dbReference type="ChEBI" id="CHEBI:132079"/>
        <dbReference type="ChEBI" id="CHEBI:132081"/>
    </reaction>
    <physiologicalReaction direction="left-to-right" evidence="14">
        <dbReference type="Rhea" id="RHEA:50129"/>
    </physiologicalReaction>
</comment>
<dbReference type="InterPro" id="IPR020904">
    <property type="entry name" value="Sc_DH/Rdtase_CS"/>
</dbReference>
<evidence type="ECO:0000256" key="7">
    <source>
        <dbReference type="ARBA" id="ARBA00042026"/>
    </source>
</evidence>
<dbReference type="GO" id="GO:0005737">
    <property type="term" value="C:cytoplasm"/>
    <property type="evidence" value="ECO:0007669"/>
    <property type="project" value="TreeGrafter"/>
</dbReference>
<evidence type="ECO:0000256" key="1">
    <source>
        <dbReference type="ARBA" id="ARBA00006484"/>
    </source>
</evidence>
<comment type="similarity">
    <text evidence="1 22">Belongs to the short-chain dehydrogenases/reductases (SDR) family.</text>
</comment>
<gene>
    <name evidence="23" type="primary">HPGD_3</name>
    <name evidence="23" type="ORF">g.40532</name>
</gene>
<evidence type="ECO:0000256" key="10">
    <source>
        <dbReference type="ARBA" id="ARBA00047672"/>
    </source>
</evidence>
<evidence type="ECO:0000256" key="6">
    <source>
        <dbReference type="ARBA" id="ARBA00041812"/>
    </source>
</evidence>
<comment type="catalytic activity">
    <reaction evidence="20">
        <text>(15S)-hydroxy-(5Z,8Z,11Z,13E)-eicosatetraenoate + NAD(+) = 15-oxo-(5Z,8Z,11Z,13E)-eicosatetraenoate + NADH + H(+)</text>
        <dbReference type="Rhea" id="RHEA:23260"/>
        <dbReference type="ChEBI" id="CHEBI:15378"/>
        <dbReference type="ChEBI" id="CHEBI:57409"/>
        <dbReference type="ChEBI" id="CHEBI:57410"/>
        <dbReference type="ChEBI" id="CHEBI:57540"/>
        <dbReference type="ChEBI" id="CHEBI:57945"/>
        <dbReference type="EC" id="1.1.1.232"/>
    </reaction>
    <physiologicalReaction direction="left-to-right" evidence="20">
        <dbReference type="Rhea" id="RHEA:23261"/>
    </physiologicalReaction>
</comment>
<evidence type="ECO:0000256" key="3">
    <source>
        <dbReference type="ARBA" id="ARBA00038968"/>
    </source>
</evidence>
<evidence type="ECO:0000256" key="11">
    <source>
        <dbReference type="ARBA" id="ARBA00048008"/>
    </source>
</evidence>
<evidence type="ECO:0000256" key="13">
    <source>
        <dbReference type="ARBA" id="ARBA00048144"/>
    </source>
</evidence>
<evidence type="ECO:0000256" key="9">
    <source>
        <dbReference type="ARBA" id="ARBA00047325"/>
    </source>
</evidence>
<sequence length="256" mass="27484">MDIKGKVAMVTGGAAGIGRAYCEELLKNGAKVSICDINEDVGVKLADLLGAKFGNVKVIFCPCDVTDYPQFQDAFRKTIAAFGGLDIVVNNAGVFNDRFWEFEVDVNLNGVIRGTLLAMQLMGKDKGGRGGTVVVTSSTMGYKPCPSMPIYTATKHALIGFIRSFGDPYHTNLTGIRVIALCPGMTLTDAIPEDVKLALLSPNFIHLWDKDVASQAPQAAQSVGRALIHVLQKAQSGSVWVAENNKSAKEVKFPNF</sequence>
<dbReference type="EC" id="1.1.1.232" evidence="4"/>
<evidence type="ECO:0000256" key="12">
    <source>
        <dbReference type="ARBA" id="ARBA00048140"/>
    </source>
</evidence>
<evidence type="ECO:0000256" key="8">
    <source>
        <dbReference type="ARBA" id="ARBA00045705"/>
    </source>
</evidence>
<comment type="catalytic activity">
    <reaction evidence="12">
        <text>15-oxo-(5S,6R)-dihydroxy-(7E,9E,11Z)-eicosatrienoate + NADH + H(+) = (5S,6R,15S)-trihydroxy-(7E,9E,11Z)-eicosatrienoate + NAD(+)</text>
        <dbReference type="Rhea" id="RHEA:41596"/>
        <dbReference type="ChEBI" id="CHEBI:15378"/>
        <dbReference type="ChEBI" id="CHEBI:57540"/>
        <dbReference type="ChEBI" id="CHEBI:57945"/>
        <dbReference type="ChEBI" id="CHEBI:78325"/>
        <dbReference type="ChEBI" id="CHEBI:78329"/>
    </reaction>
    <physiologicalReaction direction="left-to-right" evidence="12">
        <dbReference type="Rhea" id="RHEA:41597"/>
    </physiologicalReaction>
</comment>
<dbReference type="SUPFAM" id="SSF51735">
    <property type="entry name" value="NAD(P)-binding Rossmann-fold domains"/>
    <property type="match status" value="1"/>
</dbReference>
<organism evidence="23">
    <name type="scientific">Schizaphis graminum</name>
    <name type="common">Green bug aphid</name>
    <dbReference type="NCBI Taxonomy" id="13262"/>
    <lineage>
        <taxon>Eukaryota</taxon>
        <taxon>Metazoa</taxon>
        <taxon>Ecdysozoa</taxon>
        <taxon>Arthropoda</taxon>
        <taxon>Hexapoda</taxon>
        <taxon>Insecta</taxon>
        <taxon>Pterygota</taxon>
        <taxon>Neoptera</taxon>
        <taxon>Paraneoptera</taxon>
        <taxon>Hemiptera</taxon>
        <taxon>Sternorrhyncha</taxon>
        <taxon>Aphidomorpha</taxon>
        <taxon>Aphidoidea</taxon>
        <taxon>Aphididae</taxon>
        <taxon>Aphidini</taxon>
        <taxon>Schizaphis</taxon>
    </lineage>
</organism>
<comment type="catalytic activity">
    <reaction evidence="16">
        <text>lipoxin A4 + NAD(+) = 15-oxo-(5S,6R)-dihydroxy-(7E,9E,11Z,13E)-eicosatetraenoate + NADH + H(+)</text>
        <dbReference type="Rhea" id="RHEA:41572"/>
        <dbReference type="ChEBI" id="CHEBI:15378"/>
        <dbReference type="ChEBI" id="CHEBI:57540"/>
        <dbReference type="ChEBI" id="CHEBI:57945"/>
        <dbReference type="ChEBI" id="CHEBI:67026"/>
        <dbReference type="ChEBI" id="CHEBI:78311"/>
    </reaction>
    <physiologicalReaction direction="left-to-right" evidence="16">
        <dbReference type="Rhea" id="RHEA:41573"/>
    </physiologicalReaction>
</comment>
<comment type="catalytic activity">
    <reaction evidence="11">
        <text>14-hydroxy-(4Z,7Z,10Z,12E,16Z,19Z)-docosahexaenoate + NAD(+) = 14-oxo-(4Z,7Z,10Z,12E,16Z,19Z)-docosahexaenoate + NADH + H(+)</text>
        <dbReference type="Rhea" id="RHEA:48952"/>
        <dbReference type="ChEBI" id="CHEBI:15378"/>
        <dbReference type="ChEBI" id="CHEBI:57540"/>
        <dbReference type="ChEBI" id="CHEBI:57945"/>
        <dbReference type="ChEBI" id="CHEBI:90866"/>
        <dbReference type="ChEBI" id="CHEBI:90867"/>
    </reaction>
    <physiologicalReaction direction="left-to-right" evidence="11">
        <dbReference type="Rhea" id="RHEA:48953"/>
    </physiologicalReaction>
</comment>
<comment type="catalytic activity">
    <reaction evidence="9">
        <text>prostaglandin E1 + NAD(+) = 15-oxoprostaglandin E1 + NADH + H(+)</text>
        <dbReference type="Rhea" id="RHEA:16477"/>
        <dbReference type="ChEBI" id="CHEBI:15378"/>
        <dbReference type="ChEBI" id="CHEBI:57397"/>
        <dbReference type="ChEBI" id="CHEBI:57401"/>
        <dbReference type="ChEBI" id="CHEBI:57540"/>
        <dbReference type="ChEBI" id="CHEBI:57945"/>
    </reaction>
    <physiologicalReaction direction="left-to-right" evidence="9">
        <dbReference type="Rhea" id="RHEA:16478"/>
    </physiologicalReaction>
</comment>
<accession>A0A2S2NV02</accession>
<proteinExistence type="inferred from homology"/>
<evidence type="ECO:0000256" key="20">
    <source>
        <dbReference type="ARBA" id="ARBA00049151"/>
    </source>
</evidence>
<comment type="catalytic activity">
    <reaction evidence="15">
        <text>resolvin D2 + NAD(+) = 7-oxoresolvin D2 + NADH + H(+)</text>
        <dbReference type="Rhea" id="RHEA:53584"/>
        <dbReference type="ChEBI" id="CHEBI:15378"/>
        <dbReference type="ChEBI" id="CHEBI:57540"/>
        <dbReference type="ChEBI" id="CHEBI:57945"/>
        <dbReference type="ChEBI" id="CHEBI:133367"/>
        <dbReference type="ChEBI" id="CHEBI:137497"/>
    </reaction>
    <physiologicalReaction direction="left-to-right" evidence="15">
        <dbReference type="Rhea" id="RHEA:53585"/>
    </physiologicalReaction>
</comment>
<dbReference type="EMBL" id="GGMR01008279">
    <property type="protein sequence ID" value="MBY20898.1"/>
    <property type="molecule type" value="Transcribed_RNA"/>
</dbReference>
<dbReference type="InterPro" id="IPR036291">
    <property type="entry name" value="NAD(P)-bd_dom_sf"/>
</dbReference>
<evidence type="ECO:0000256" key="14">
    <source>
        <dbReference type="ARBA" id="ARBA00048170"/>
    </source>
</evidence>
<comment type="catalytic activity">
    <reaction evidence="18">
        <text>prostaglandin E2 + NAD(+) = 15-oxoprostaglandin E2 + NADH + H(+)</text>
        <dbReference type="Rhea" id="RHEA:11876"/>
        <dbReference type="ChEBI" id="CHEBI:15378"/>
        <dbReference type="ChEBI" id="CHEBI:57400"/>
        <dbReference type="ChEBI" id="CHEBI:57540"/>
        <dbReference type="ChEBI" id="CHEBI:57945"/>
        <dbReference type="ChEBI" id="CHEBI:606564"/>
        <dbReference type="EC" id="1.1.1.141"/>
    </reaction>
    <physiologicalReaction direction="left-to-right" evidence="18">
        <dbReference type="Rhea" id="RHEA:11877"/>
    </physiologicalReaction>
</comment>
<dbReference type="GO" id="GO:0016404">
    <property type="term" value="F:15-hydroxyprostaglandin dehydrogenase (NAD+) activity"/>
    <property type="evidence" value="ECO:0007669"/>
    <property type="project" value="UniProtKB-EC"/>
</dbReference>
<dbReference type="FunFam" id="3.40.50.720:FF:000149">
    <property type="entry name" value="15-hydroxyprostaglandin dehydrogenase [NAD(+)]"/>
    <property type="match status" value="1"/>
</dbReference>
<comment type="function">
    <text evidence="8">Catalyzes the NAD-dependent dehydrogenation (oxidation) of a broad array of hydroxylated polyunsaturated fatty acids (mainly eicosanoids and docosanoids, including prostaglandins, lipoxins and resolvins), yielding their corresponding keto (oxo) metabolites. Decreases the levels of the pro-proliferative prostaglandins such as prostaglandin E2 (whose activity is increased in cancer because of an increase in the expression of cyclooxygenase 2) and generates oxo-fatty acid products that can profoundly influence cell function by abrogating pro-inflammatory cytokine expression. Converts resolvins E1, D1 and D2 to their oxo products, which represents a mode of resolvin inactivation. Resolvin E1 plays important roles during the resolution phase of acute inflammation, while resolvins D1 and D2 have a unique role in obesity-induced adipose inflammation.</text>
</comment>
<evidence type="ECO:0000256" key="4">
    <source>
        <dbReference type="ARBA" id="ARBA00039060"/>
    </source>
</evidence>
<evidence type="ECO:0000313" key="23">
    <source>
        <dbReference type="EMBL" id="MBY20898.1"/>
    </source>
</evidence>
<comment type="catalytic activity">
    <reaction evidence="10">
        <text>resolvin D1 + NAD(+) = 8-oxoresolvin D1 + NADH + H(+)</text>
        <dbReference type="Rhea" id="RHEA:50124"/>
        <dbReference type="ChEBI" id="CHEBI:15378"/>
        <dbReference type="ChEBI" id="CHEBI:57540"/>
        <dbReference type="ChEBI" id="CHEBI:57945"/>
        <dbReference type="ChEBI" id="CHEBI:132079"/>
        <dbReference type="ChEBI" id="CHEBI:132080"/>
    </reaction>
    <physiologicalReaction direction="left-to-right" evidence="10">
        <dbReference type="Rhea" id="RHEA:50125"/>
    </physiologicalReaction>
</comment>
<dbReference type="GO" id="GO:0047034">
    <property type="term" value="F:15-hydroxyicosatetraenoate dehydrogenase activity"/>
    <property type="evidence" value="ECO:0007669"/>
    <property type="project" value="UniProtKB-EC"/>
</dbReference>
<dbReference type="AlphaFoldDB" id="A0A2S2NV02"/>
<dbReference type="Gene3D" id="3.40.50.720">
    <property type="entry name" value="NAD(P)-binding Rossmann-like Domain"/>
    <property type="match status" value="1"/>
</dbReference>
<comment type="catalytic activity">
    <reaction evidence="21">
        <text>resolvin E1 + NAD(+) = 18-oxo-resolvin E1 + NADH + H(+)</text>
        <dbReference type="Rhea" id="RHEA:49244"/>
        <dbReference type="ChEBI" id="CHEBI:15378"/>
        <dbReference type="ChEBI" id="CHEBI:57540"/>
        <dbReference type="ChEBI" id="CHEBI:57945"/>
        <dbReference type="ChEBI" id="CHEBI:91000"/>
        <dbReference type="ChEBI" id="CHEBI:91001"/>
    </reaction>
    <physiologicalReaction direction="left-to-right" evidence="21">
        <dbReference type="Rhea" id="RHEA:49245"/>
    </physiologicalReaction>
</comment>
<comment type="catalytic activity">
    <reaction evidence="19">
        <text>resolvin D2 + NAD(+) = 16-oxoresolvin D2 + NADH + H(+)</text>
        <dbReference type="Rhea" id="RHEA:53588"/>
        <dbReference type="ChEBI" id="CHEBI:15378"/>
        <dbReference type="ChEBI" id="CHEBI:57540"/>
        <dbReference type="ChEBI" id="CHEBI:57945"/>
        <dbReference type="ChEBI" id="CHEBI:133367"/>
        <dbReference type="ChEBI" id="CHEBI:137498"/>
    </reaction>
    <physiologicalReaction direction="left-to-right" evidence="19">
        <dbReference type="Rhea" id="RHEA:53589"/>
    </physiologicalReaction>
</comment>
<dbReference type="PANTHER" id="PTHR44229">
    <property type="entry name" value="15-HYDROXYPROSTAGLANDIN DEHYDROGENASE [NAD(+)]"/>
    <property type="match status" value="1"/>
</dbReference>
<evidence type="ECO:0000256" key="19">
    <source>
        <dbReference type="ARBA" id="ARBA00048921"/>
    </source>
</evidence>
<evidence type="ECO:0000256" key="18">
    <source>
        <dbReference type="ARBA" id="ARBA00048739"/>
    </source>
</evidence>
<comment type="catalytic activity">
    <reaction evidence="13">
        <text>(11R)-hydroxy-(5Z,8Z,12E,14Z)-eicosatetraenoate + NAD(+) = 11-oxo-(5Z,8Z,12E,14Z)-eicosatetraenoate + NADH + H(+)</text>
        <dbReference type="Rhea" id="RHEA:48640"/>
        <dbReference type="ChEBI" id="CHEBI:15378"/>
        <dbReference type="ChEBI" id="CHEBI:57540"/>
        <dbReference type="ChEBI" id="CHEBI:57945"/>
        <dbReference type="ChEBI" id="CHEBI:78836"/>
        <dbReference type="ChEBI" id="CHEBI:90697"/>
    </reaction>
    <physiologicalReaction direction="left-to-right" evidence="13">
        <dbReference type="Rhea" id="RHEA:48641"/>
    </physiologicalReaction>
</comment>
<evidence type="ECO:0000256" key="22">
    <source>
        <dbReference type="RuleBase" id="RU000363"/>
    </source>
</evidence>
<dbReference type="PROSITE" id="PS00061">
    <property type="entry name" value="ADH_SHORT"/>
    <property type="match status" value="1"/>
</dbReference>
<evidence type="ECO:0000256" key="21">
    <source>
        <dbReference type="ARBA" id="ARBA00049188"/>
    </source>
</evidence>
<evidence type="ECO:0000256" key="16">
    <source>
        <dbReference type="ARBA" id="ARBA00048535"/>
    </source>
</evidence>
<protein>
    <recommendedName>
        <fullName evidence="5">15-hydroxyprostaglandin dehydrogenase [NAD(+)]</fullName>
        <ecNumber evidence="3">1.1.1.141</ecNumber>
        <ecNumber evidence="4">1.1.1.232</ecNumber>
    </recommendedName>
    <alternativeName>
        <fullName evidence="7">Eicosanoid/docosanoid dehydrogenase [NAD(+)]</fullName>
    </alternativeName>
    <alternativeName>
        <fullName evidence="6">Prostaglandin dehydrogenase 1</fullName>
    </alternativeName>
</protein>
<evidence type="ECO:0000256" key="17">
    <source>
        <dbReference type="ARBA" id="ARBA00048611"/>
    </source>
</evidence>
<evidence type="ECO:0000256" key="2">
    <source>
        <dbReference type="ARBA" id="ARBA00023002"/>
    </source>
</evidence>
<dbReference type="Pfam" id="PF00106">
    <property type="entry name" value="adh_short"/>
    <property type="match status" value="1"/>
</dbReference>